<name>A0A5E4VHU7_9BURK</name>
<dbReference type="GO" id="GO:0015128">
    <property type="term" value="F:gluconate transmembrane transporter activity"/>
    <property type="evidence" value="ECO:0007669"/>
    <property type="project" value="InterPro"/>
</dbReference>
<dbReference type="EMBL" id="CABPSE010000008">
    <property type="protein sequence ID" value="VVE11761.1"/>
    <property type="molecule type" value="Genomic_DNA"/>
</dbReference>
<evidence type="ECO:0000256" key="1">
    <source>
        <dbReference type="SAM" id="Phobius"/>
    </source>
</evidence>
<dbReference type="PANTHER" id="PTHR30354">
    <property type="entry name" value="GNT FAMILY GLUCONATE TRANSPORTER"/>
    <property type="match status" value="1"/>
</dbReference>
<sequence length="466" mass="49025">MSFLIVLAALAFLMLVAYRGYSVILFAPIAALGAILLTSPEAVAPVFSGIFMEKLVGFVKLYLPVFLLGAVFGKVIELSGFSESIVAAAIKYIGRTRANAVIVAVCALLTYGGVSLFVVVFAVYPFAAELYRQSNIPKRLMPGAIALGAFSFTMDSLPGTPQIQNIIPTTFFKTTAWAAPVLGIAGALFIIVVGLTYLEWRRRVAAANGEGYGTSLLNEPERVNSDNLPNPFLAITPLILVGVVNYALTKAIPHWYGDRFNVTPDLLPGLHAPLSVSINSVVAIWAVEGALLTGILLVLITAFSKVRDRFANGTKVAVSGALLATLNTASEYGFGGVIAALPGFLVVADALKSIPNPLVNAAVSVSTLAGITGSASGGMSIALAAMSDTFIKAAQEMHIPLEVLHRVVAMASGGMDTLPHNGAVITLLAVTGLTHRESYRDIFAVTVIKTMAVFFVIALYYATGLV</sequence>
<feature type="transmembrane region" description="Helical" evidence="1">
    <location>
        <begin position="61"/>
        <end position="81"/>
    </location>
</feature>
<dbReference type="RefSeq" id="WP_150585335.1">
    <property type="nucleotide sequence ID" value="NZ_CABPSE010000008.1"/>
</dbReference>
<feature type="transmembrane region" description="Helical" evidence="1">
    <location>
        <begin position="101"/>
        <end position="127"/>
    </location>
</feature>
<dbReference type="Proteomes" id="UP000383971">
    <property type="component" value="Unassembled WGS sequence"/>
</dbReference>
<proteinExistence type="predicted"/>
<gene>
    <name evidence="2" type="ORF">PCO31111_02697</name>
</gene>
<keyword evidence="1" id="KW-0812">Transmembrane</keyword>
<dbReference type="AlphaFoldDB" id="A0A5E4VHU7"/>
<accession>A0A5E4VHU7</accession>
<feature type="transmembrane region" description="Helical" evidence="1">
    <location>
        <begin position="276"/>
        <end position="300"/>
    </location>
</feature>
<dbReference type="GO" id="GO:0005886">
    <property type="term" value="C:plasma membrane"/>
    <property type="evidence" value="ECO:0007669"/>
    <property type="project" value="TreeGrafter"/>
</dbReference>
<reference evidence="2 3" key="1">
    <citation type="submission" date="2019-08" db="EMBL/GenBank/DDBJ databases">
        <authorList>
            <person name="Peeters C."/>
        </authorList>
    </citation>
    <scope>NUCLEOTIDE SEQUENCE [LARGE SCALE GENOMIC DNA]</scope>
    <source>
        <strain evidence="2 3">LMG 31111</strain>
    </source>
</reference>
<evidence type="ECO:0000313" key="3">
    <source>
        <dbReference type="Proteomes" id="UP000383971"/>
    </source>
</evidence>
<feature type="transmembrane region" description="Helical" evidence="1">
    <location>
        <begin position="29"/>
        <end position="52"/>
    </location>
</feature>
<protein>
    <submittedName>
        <fullName evidence="2">Transporter</fullName>
    </submittedName>
</protein>
<keyword evidence="1" id="KW-0472">Membrane</keyword>
<evidence type="ECO:0000313" key="2">
    <source>
        <dbReference type="EMBL" id="VVE11761.1"/>
    </source>
</evidence>
<keyword evidence="3" id="KW-1185">Reference proteome</keyword>
<feature type="transmembrane region" description="Helical" evidence="1">
    <location>
        <begin position="177"/>
        <end position="198"/>
    </location>
</feature>
<dbReference type="InterPro" id="IPR003474">
    <property type="entry name" value="Glcn_transporter"/>
</dbReference>
<organism evidence="2 3">
    <name type="scientific">Pandoraea communis</name>
    <dbReference type="NCBI Taxonomy" id="2508297"/>
    <lineage>
        <taxon>Bacteria</taxon>
        <taxon>Pseudomonadati</taxon>
        <taxon>Pseudomonadota</taxon>
        <taxon>Betaproteobacteria</taxon>
        <taxon>Burkholderiales</taxon>
        <taxon>Burkholderiaceae</taxon>
        <taxon>Pandoraea</taxon>
    </lineage>
</organism>
<keyword evidence="1" id="KW-1133">Transmembrane helix</keyword>
<feature type="transmembrane region" description="Helical" evidence="1">
    <location>
        <begin position="442"/>
        <end position="462"/>
    </location>
</feature>
<feature type="transmembrane region" description="Helical" evidence="1">
    <location>
        <begin position="232"/>
        <end position="256"/>
    </location>
</feature>
<dbReference type="PANTHER" id="PTHR30354:SF7">
    <property type="entry name" value="BLL7963 PROTEIN"/>
    <property type="match status" value="1"/>
</dbReference>